<dbReference type="PANTHER" id="PTHR33376">
    <property type="match status" value="1"/>
</dbReference>
<keyword evidence="1 2" id="KW-0732">Signal</keyword>
<dbReference type="STRING" id="1842727.RD110_22440"/>
<dbReference type="OrthoDB" id="9794826at2"/>
<dbReference type="NCBIfam" id="NF037995">
    <property type="entry name" value="TRAP_S1"/>
    <property type="match status" value="1"/>
</dbReference>
<protein>
    <submittedName>
        <fullName evidence="3">ABC transporter substrate-binding protein</fullName>
    </submittedName>
</protein>
<name>A0A1P8K0T6_9BURK</name>
<dbReference type="InterPro" id="IPR018389">
    <property type="entry name" value="DctP_fam"/>
</dbReference>
<evidence type="ECO:0000256" key="2">
    <source>
        <dbReference type="SAM" id="SignalP"/>
    </source>
</evidence>
<dbReference type="PIRSF" id="PIRSF006470">
    <property type="entry name" value="DctB"/>
    <property type="match status" value="1"/>
</dbReference>
<evidence type="ECO:0000313" key="3">
    <source>
        <dbReference type="EMBL" id="APW39624.1"/>
    </source>
</evidence>
<dbReference type="RefSeq" id="WP_076202123.1">
    <property type="nucleotide sequence ID" value="NZ_CP019236.1"/>
</dbReference>
<dbReference type="PANTHER" id="PTHR33376:SF2">
    <property type="entry name" value="DICARBOXYLATE-BINDING PERIPLASMIC PROTEIN"/>
    <property type="match status" value="1"/>
</dbReference>
<dbReference type="GO" id="GO:0030246">
    <property type="term" value="F:carbohydrate binding"/>
    <property type="evidence" value="ECO:0007669"/>
    <property type="project" value="TreeGrafter"/>
</dbReference>
<dbReference type="GO" id="GO:0055085">
    <property type="term" value="P:transmembrane transport"/>
    <property type="evidence" value="ECO:0007669"/>
    <property type="project" value="InterPro"/>
</dbReference>
<gene>
    <name evidence="3" type="ORF">RD110_22440</name>
</gene>
<proteinExistence type="predicted"/>
<dbReference type="Gene3D" id="3.40.190.170">
    <property type="entry name" value="Bacterial extracellular solute-binding protein, family 7"/>
    <property type="match status" value="1"/>
</dbReference>
<reference evidence="3 4" key="1">
    <citation type="submission" date="2017-01" db="EMBL/GenBank/DDBJ databases">
        <authorList>
            <person name="Mah S.A."/>
            <person name="Swanson W.J."/>
            <person name="Moy G.W."/>
            <person name="Vacquier V.D."/>
        </authorList>
    </citation>
    <scope>NUCLEOTIDE SEQUENCE [LARGE SCALE GENOMIC DNA]</scope>
    <source>
        <strain evidence="3 4">DCY110</strain>
    </source>
</reference>
<accession>A0A1P8K0T6</accession>
<evidence type="ECO:0000313" key="4">
    <source>
        <dbReference type="Proteomes" id="UP000186609"/>
    </source>
</evidence>
<sequence length="344" mass="37680">MSKPTGPAKATSLTRAVALAATLGLAAAAAQAQFQDRNFRVSNGVSKEHPMGNGLAKMGACTLEKTGGKMKIQPFWDGALGSDLTSTQSVRSGSLDMVLTSTAPVVSIVPVLGVFDLPFLFNNAAEADQLLDGKVGDWFSAKMPAVGAINLAWWENGFRHTTNSKRPITKVEDFDGVKMRVMQNTIFLDTFKTLGSNAVPMAFTEVYSALETHTVDGQENPFTNIENMKFYEVQKYLTLTKHAYSPTLVLFSKKVWDTLSPQEQTVLKECAAVGRTEQRRANRAQEAMSVDNLRAKGMIVNEISPAEMQRVRDRAKVIYERHAKAIGEEAVTMVTGELKRIRGN</sequence>
<dbReference type="InterPro" id="IPR004682">
    <property type="entry name" value="TRAP_DctP"/>
</dbReference>
<feature type="signal peptide" evidence="2">
    <location>
        <begin position="1"/>
        <end position="32"/>
    </location>
</feature>
<dbReference type="EMBL" id="CP019236">
    <property type="protein sequence ID" value="APW39624.1"/>
    <property type="molecule type" value="Genomic_DNA"/>
</dbReference>
<dbReference type="Proteomes" id="UP000186609">
    <property type="component" value="Chromosome"/>
</dbReference>
<dbReference type="AlphaFoldDB" id="A0A1P8K0T6"/>
<dbReference type="GO" id="GO:0030288">
    <property type="term" value="C:outer membrane-bounded periplasmic space"/>
    <property type="evidence" value="ECO:0007669"/>
    <property type="project" value="InterPro"/>
</dbReference>
<keyword evidence="4" id="KW-1185">Reference proteome</keyword>
<dbReference type="NCBIfam" id="TIGR00787">
    <property type="entry name" value="dctP"/>
    <property type="match status" value="1"/>
</dbReference>
<dbReference type="Pfam" id="PF03480">
    <property type="entry name" value="DctP"/>
    <property type="match status" value="1"/>
</dbReference>
<evidence type="ECO:0000256" key="1">
    <source>
        <dbReference type="ARBA" id="ARBA00022729"/>
    </source>
</evidence>
<dbReference type="InterPro" id="IPR038404">
    <property type="entry name" value="TRAP_DctP_sf"/>
</dbReference>
<dbReference type="CDD" id="cd13679">
    <property type="entry name" value="PBP2_TRAP_YiaO_like"/>
    <property type="match status" value="1"/>
</dbReference>
<organism evidence="3 4">
    <name type="scientific">Rhodoferax koreensis</name>
    <dbReference type="NCBI Taxonomy" id="1842727"/>
    <lineage>
        <taxon>Bacteria</taxon>
        <taxon>Pseudomonadati</taxon>
        <taxon>Pseudomonadota</taxon>
        <taxon>Betaproteobacteria</taxon>
        <taxon>Burkholderiales</taxon>
        <taxon>Comamonadaceae</taxon>
        <taxon>Rhodoferax</taxon>
    </lineage>
</organism>
<feature type="chain" id="PRO_5012410801" evidence="2">
    <location>
        <begin position="33"/>
        <end position="344"/>
    </location>
</feature>
<dbReference type="KEGG" id="rhy:RD110_22440"/>